<feature type="transmembrane region" description="Helical" evidence="1">
    <location>
        <begin position="236"/>
        <end position="254"/>
    </location>
</feature>
<proteinExistence type="predicted"/>
<name>A0ABN7RZJ2_OIKDI</name>
<feature type="transmembrane region" description="Helical" evidence="1">
    <location>
        <begin position="12"/>
        <end position="32"/>
    </location>
</feature>
<evidence type="ECO:0000313" key="2">
    <source>
        <dbReference type="EMBL" id="CAG5089386.1"/>
    </source>
</evidence>
<gene>
    <name evidence="2" type="ORF">OKIOD_LOCUS3755</name>
</gene>
<evidence type="ECO:0000256" key="1">
    <source>
        <dbReference type="SAM" id="Phobius"/>
    </source>
</evidence>
<protein>
    <submittedName>
        <fullName evidence="2">Oidioi.mRNA.OKI2018_I69.PAR.g12197.t1.cds</fullName>
    </submittedName>
</protein>
<accession>A0ABN7RZJ2</accession>
<dbReference type="Proteomes" id="UP001158576">
    <property type="component" value="Chromosome PAR"/>
</dbReference>
<sequence>MDFLLEQPWGLIAFAEFILVLLSTYMILPMYLRVSNTFYGAFYREMIADDEMNDQDDANILIHSNSRISCFVQSFFVTVGAYYLWWVGALNLYEPAQTGNDLVKLLLAVHLGHTGTEFVNVYIKSDWKQRNYDFFTNYHMYIKIIKCLCFIDALKTANYGLILAWRLMMELQTFWECPLYFYSTAYCMFEDDIFSTISTFAFMGSIVLGAITRIWFWWCFFGFFPALDIGFYSSSLLFLNCFLLDGCFFARVVATQLGE</sequence>
<keyword evidence="1" id="KW-1133">Transmembrane helix</keyword>
<dbReference type="EMBL" id="OU015568">
    <property type="protein sequence ID" value="CAG5089386.1"/>
    <property type="molecule type" value="Genomic_DNA"/>
</dbReference>
<keyword evidence="3" id="KW-1185">Reference proteome</keyword>
<organism evidence="2 3">
    <name type="scientific">Oikopleura dioica</name>
    <name type="common">Tunicate</name>
    <dbReference type="NCBI Taxonomy" id="34765"/>
    <lineage>
        <taxon>Eukaryota</taxon>
        <taxon>Metazoa</taxon>
        <taxon>Chordata</taxon>
        <taxon>Tunicata</taxon>
        <taxon>Appendicularia</taxon>
        <taxon>Copelata</taxon>
        <taxon>Oikopleuridae</taxon>
        <taxon>Oikopleura</taxon>
    </lineage>
</organism>
<keyword evidence="1" id="KW-0472">Membrane</keyword>
<reference evidence="2 3" key="1">
    <citation type="submission" date="2021-04" db="EMBL/GenBank/DDBJ databases">
        <authorList>
            <person name="Bliznina A."/>
        </authorList>
    </citation>
    <scope>NUCLEOTIDE SEQUENCE [LARGE SCALE GENOMIC DNA]</scope>
</reference>
<feature type="transmembrane region" description="Helical" evidence="1">
    <location>
        <begin position="105"/>
        <end position="123"/>
    </location>
</feature>
<feature type="transmembrane region" description="Helical" evidence="1">
    <location>
        <begin position="200"/>
        <end position="224"/>
    </location>
</feature>
<evidence type="ECO:0000313" key="3">
    <source>
        <dbReference type="Proteomes" id="UP001158576"/>
    </source>
</evidence>
<keyword evidence="1" id="KW-0812">Transmembrane</keyword>
<feature type="transmembrane region" description="Helical" evidence="1">
    <location>
        <begin position="68"/>
        <end position="85"/>
    </location>
</feature>